<name>A0A645G5D3_9ZZZZ</name>
<dbReference type="AlphaFoldDB" id="A0A645G5D3"/>
<sequence>MLIQQKGNFKLCAHAIGTRNEHWTGYTGQIRHQHAAKTTDGVQNGGGAGARHMFFHQLNRLVACGYIHARGAVAFGKAVLHLKTSPLFKVSRFLR</sequence>
<comment type="caution">
    <text evidence="1">The sequence shown here is derived from an EMBL/GenBank/DDBJ whole genome shotgun (WGS) entry which is preliminary data.</text>
</comment>
<accession>A0A645G5D3</accession>
<dbReference type="EMBL" id="VSSQ01066736">
    <property type="protein sequence ID" value="MPN19223.1"/>
    <property type="molecule type" value="Genomic_DNA"/>
</dbReference>
<reference evidence="1" key="1">
    <citation type="submission" date="2019-08" db="EMBL/GenBank/DDBJ databases">
        <authorList>
            <person name="Kucharzyk K."/>
            <person name="Murdoch R.W."/>
            <person name="Higgins S."/>
            <person name="Loffler F."/>
        </authorList>
    </citation>
    <scope>NUCLEOTIDE SEQUENCE</scope>
</reference>
<evidence type="ECO:0000313" key="1">
    <source>
        <dbReference type="EMBL" id="MPN19223.1"/>
    </source>
</evidence>
<proteinExistence type="predicted"/>
<gene>
    <name evidence="1" type="ORF">SDC9_166589</name>
</gene>
<protein>
    <submittedName>
        <fullName evidence="1">Uncharacterized protein</fullName>
    </submittedName>
</protein>
<organism evidence="1">
    <name type="scientific">bioreactor metagenome</name>
    <dbReference type="NCBI Taxonomy" id="1076179"/>
    <lineage>
        <taxon>unclassified sequences</taxon>
        <taxon>metagenomes</taxon>
        <taxon>ecological metagenomes</taxon>
    </lineage>
</organism>